<name>A0ABT7QMC1_9GAMM</name>
<protein>
    <submittedName>
        <fullName evidence="2">Phage virion morphogenesis protein</fullName>
    </submittedName>
</protein>
<dbReference type="InterPro" id="IPR006522">
    <property type="entry name" value="Phage_virion_morphogenesis"/>
</dbReference>
<organism evidence="2 3">
    <name type="scientific">Candidatus Doriopsillibacter californiensis</name>
    <dbReference type="NCBI Taxonomy" id="2970740"/>
    <lineage>
        <taxon>Bacteria</taxon>
        <taxon>Pseudomonadati</taxon>
        <taxon>Pseudomonadota</taxon>
        <taxon>Gammaproteobacteria</taxon>
        <taxon>Candidatus Tethybacterales</taxon>
        <taxon>Candidatus Persebacteraceae</taxon>
        <taxon>Candidatus Doriopsillibacter</taxon>
    </lineage>
</organism>
<reference evidence="2" key="1">
    <citation type="submission" date="2022-08" db="EMBL/GenBank/DDBJ databases">
        <authorList>
            <person name="Dzunkova M."/>
            <person name="La Clair J."/>
            <person name="Tyml T."/>
            <person name="Doud D."/>
            <person name="Schulz F."/>
            <person name="Piquer S."/>
            <person name="Porcel Sanchis D."/>
            <person name="Osborn A."/>
            <person name="Robinson D."/>
            <person name="Louie K.B."/>
            <person name="Bowen B.P."/>
            <person name="Bowers R."/>
            <person name="Lee J."/>
            <person name="Arnau Llombart V."/>
            <person name="Diaz Villanueva W."/>
            <person name="Gosliner T."/>
            <person name="Northen T."/>
            <person name="Cheng J.-F."/>
            <person name="Burkart M.D."/>
            <person name="Woyke T."/>
        </authorList>
    </citation>
    <scope>NUCLEOTIDE SEQUENCE</scope>
    <source>
        <strain evidence="2">Df01</strain>
    </source>
</reference>
<feature type="compositionally biased region" description="Basic residues" evidence="1">
    <location>
        <begin position="54"/>
        <end position="64"/>
    </location>
</feature>
<gene>
    <name evidence="2" type="ORF">NQX30_05590</name>
</gene>
<dbReference type="Proteomes" id="UP001168167">
    <property type="component" value="Unassembled WGS sequence"/>
</dbReference>
<keyword evidence="3" id="KW-1185">Reference proteome</keyword>
<reference evidence="2" key="2">
    <citation type="journal article" date="2023" name="Microbiome">
        <title>Synthase-selected sorting approach identifies a beta-lactone synthase in a nudibranch symbiotic bacterium.</title>
        <authorList>
            <person name="Dzunkova M."/>
            <person name="La Clair J.J."/>
            <person name="Tyml T."/>
            <person name="Doud D."/>
            <person name="Schulz F."/>
            <person name="Piquer-Esteban S."/>
            <person name="Porcel Sanchis D."/>
            <person name="Osborn A."/>
            <person name="Robinson D."/>
            <person name="Louie K.B."/>
            <person name="Bowen B.P."/>
            <person name="Bowers R.M."/>
            <person name="Lee J."/>
            <person name="Arnau V."/>
            <person name="Diaz-Villanueva W."/>
            <person name="Stepanauskas R."/>
            <person name="Gosliner T."/>
            <person name="Date S.V."/>
            <person name="Northen T.R."/>
            <person name="Cheng J.F."/>
            <person name="Burkart M.D."/>
            <person name="Woyke T."/>
        </authorList>
    </citation>
    <scope>NUCLEOTIDE SEQUENCE</scope>
    <source>
        <strain evidence="2">Df01</strain>
    </source>
</reference>
<proteinExistence type="predicted"/>
<evidence type="ECO:0000313" key="2">
    <source>
        <dbReference type="EMBL" id="MDM5147839.1"/>
    </source>
</evidence>
<dbReference type="Pfam" id="PF05069">
    <property type="entry name" value="Phage_tail_S"/>
    <property type="match status" value="1"/>
</dbReference>
<accession>A0ABT7QMC1</accession>
<evidence type="ECO:0000313" key="3">
    <source>
        <dbReference type="Proteomes" id="UP001168167"/>
    </source>
</evidence>
<sequence>MTIKIDDRAIKSYIRGLKNIITADMLDTIGRTVQTRVVRTFLNETDPYGQRWQPLKRPRRRQGRASRTDKVLSDTDTLRRSINYVINVAQKNVRIGAGMTYVRHQHGTLRRNLVARRFMPIINNTAALPASWQRAIQQAAERSLKNKVIPK</sequence>
<feature type="region of interest" description="Disordered" evidence="1">
    <location>
        <begin position="49"/>
        <end position="72"/>
    </location>
</feature>
<comment type="caution">
    <text evidence="2">The sequence shown here is derived from an EMBL/GenBank/DDBJ whole genome shotgun (WGS) entry which is preliminary data.</text>
</comment>
<evidence type="ECO:0000256" key="1">
    <source>
        <dbReference type="SAM" id="MobiDB-lite"/>
    </source>
</evidence>
<dbReference type="EMBL" id="JANQAO010000003">
    <property type="protein sequence ID" value="MDM5147839.1"/>
    <property type="molecule type" value="Genomic_DNA"/>
</dbReference>